<reference evidence="1" key="1">
    <citation type="submission" date="2014-09" db="EMBL/GenBank/DDBJ databases">
        <authorList>
            <person name="Magalhaes I.L.F."/>
            <person name="Oliveira U."/>
            <person name="Santos F.R."/>
            <person name="Vidigal T.H.D.A."/>
            <person name="Brescovit A.D."/>
            <person name="Santos A.J."/>
        </authorList>
    </citation>
    <scope>NUCLEOTIDE SEQUENCE</scope>
    <source>
        <tissue evidence="1">Shoot tissue taken approximately 20 cm above the soil surface</tissue>
    </source>
</reference>
<protein>
    <submittedName>
        <fullName evidence="1">Uncharacterized protein</fullName>
    </submittedName>
</protein>
<organism evidence="1">
    <name type="scientific">Arundo donax</name>
    <name type="common">Giant reed</name>
    <name type="synonym">Donax arundinaceus</name>
    <dbReference type="NCBI Taxonomy" id="35708"/>
    <lineage>
        <taxon>Eukaryota</taxon>
        <taxon>Viridiplantae</taxon>
        <taxon>Streptophyta</taxon>
        <taxon>Embryophyta</taxon>
        <taxon>Tracheophyta</taxon>
        <taxon>Spermatophyta</taxon>
        <taxon>Magnoliopsida</taxon>
        <taxon>Liliopsida</taxon>
        <taxon>Poales</taxon>
        <taxon>Poaceae</taxon>
        <taxon>PACMAD clade</taxon>
        <taxon>Arundinoideae</taxon>
        <taxon>Arundineae</taxon>
        <taxon>Arundo</taxon>
    </lineage>
</organism>
<dbReference type="EMBL" id="GBRH01158608">
    <property type="protein sequence ID" value="JAE39288.1"/>
    <property type="molecule type" value="Transcribed_RNA"/>
</dbReference>
<dbReference type="AlphaFoldDB" id="A0A0A9I281"/>
<sequence>MTSFREFRTTVMLRNDYIQPTYYMYEHRTQA</sequence>
<evidence type="ECO:0000313" key="1">
    <source>
        <dbReference type="EMBL" id="JAE39288.1"/>
    </source>
</evidence>
<accession>A0A0A9I281</accession>
<name>A0A0A9I281_ARUDO</name>
<reference evidence="1" key="2">
    <citation type="journal article" date="2015" name="Data Brief">
        <title>Shoot transcriptome of the giant reed, Arundo donax.</title>
        <authorList>
            <person name="Barrero R.A."/>
            <person name="Guerrero F.D."/>
            <person name="Moolhuijzen P."/>
            <person name="Goolsby J.A."/>
            <person name="Tidwell J."/>
            <person name="Bellgard S.E."/>
            <person name="Bellgard M.I."/>
        </authorList>
    </citation>
    <scope>NUCLEOTIDE SEQUENCE</scope>
    <source>
        <tissue evidence="1">Shoot tissue taken approximately 20 cm above the soil surface</tissue>
    </source>
</reference>
<proteinExistence type="predicted"/>